<organism evidence="2 3">
    <name type="scientific">Candidatus Bilamarchaeum dharawalense</name>
    <dbReference type="NCBI Taxonomy" id="2885759"/>
    <lineage>
        <taxon>Archaea</taxon>
        <taxon>Candidatus Micrarchaeota</taxon>
        <taxon>Candidatus Micrarchaeia</taxon>
        <taxon>Candidatus Anstonellales</taxon>
        <taxon>Candidatus Bilamarchaeaceae</taxon>
        <taxon>Candidatus Bilamarchaeum</taxon>
    </lineage>
</organism>
<proteinExistence type="predicted"/>
<feature type="domain" description="THIF-type NAD/FAD binding fold" evidence="1">
    <location>
        <begin position="13"/>
        <end position="217"/>
    </location>
</feature>
<accession>A0A5E4LW87</accession>
<evidence type="ECO:0000313" key="3">
    <source>
        <dbReference type="Proteomes" id="UP000789941"/>
    </source>
</evidence>
<dbReference type="EMBL" id="CABMJJ010000009">
    <property type="protein sequence ID" value="VVC04282.1"/>
    <property type="molecule type" value="Genomic_DNA"/>
</dbReference>
<dbReference type="InterPro" id="IPR045886">
    <property type="entry name" value="ThiF/MoeB/HesA"/>
</dbReference>
<dbReference type="PANTHER" id="PTHR43267">
    <property type="entry name" value="TRNA THREONYLCARBAMOYLADENOSINE DEHYDRATASE"/>
    <property type="match status" value="1"/>
</dbReference>
<protein>
    <submittedName>
        <fullName evidence="2">ThiF family protein</fullName>
    </submittedName>
</protein>
<dbReference type="PANTHER" id="PTHR43267:SF1">
    <property type="entry name" value="TRNA THREONYLCARBAMOYLADENOSINE DEHYDRATASE"/>
    <property type="match status" value="1"/>
</dbReference>
<dbReference type="Proteomes" id="UP000789941">
    <property type="component" value="Unassembled WGS sequence"/>
</dbReference>
<dbReference type="Gene3D" id="3.40.50.720">
    <property type="entry name" value="NAD(P)-binding Rossmann-like Domain"/>
    <property type="match status" value="1"/>
</dbReference>
<dbReference type="GO" id="GO:0061503">
    <property type="term" value="F:tRNA threonylcarbamoyladenosine dehydratase"/>
    <property type="evidence" value="ECO:0007669"/>
    <property type="project" value="TreeGrafter"/>
</dbReference>
<dbReference type="AlphaFoldDB" id="A0A5E4LW87"/>
<name>A0A5E4LW87_9ARCH</name>
<dbReference type="InterPro" id="IPR000594">
    <property type="entry name" value="ThiF_NAD_FAD-bd"/>
</dbReference>
<dbReference type="GO" id="GO:0008641">
    <property type="term" value="F:ubiquitin-like modifier activating enzyme activity"/>
    <property type="evidence" value="ECO:0007669"/>
    <property type="project" value="InterPro"/>
</dbReference>
<dbReference type="SUPFAM" id="SSF69572">
    <property type="entry name" value="Activating enzymes of the ubiquitin-like proteins"/>
    <property type="match status" value="1"/>
</dbReference>
<comment type="caution">
    <text evidence="2">The sequence shown here is derived from an EMBL/GenBank/DDBJ whole genome shotgun (WGS) entry which is preliminary data.</text>
</comment>
<dbReference type="InterPro" id="IPR035985">
    <property type="entry name" value="Ubiquitin-activating_enz"/>
</dbReference>
<reference evidence="2 3" key="1">
    <citation type="submission" date="2019-08" db="EMBL/GenBank/DDBJ databases">
        <authorList>
            <person name="Vazquez-Campos X."/>
        </authorList>
    </citation>
    <scope>NUCLEOTIDE SEQUENCE [LARGE SCALE GENOMIC DNA]</scope>
    <source>
        <strain evidence="2">LFW-283_2</strain>
    </source>
</reference>
<evidence type="ECO:0000313" key="2">
    <source>
        <dbReference type="EMBL" id="VVC04282.1"/>
    </source>
</evidence>
<dbReference type="GO" id="GO:0061504">
    <property type="term" value="P:cyclic threonylcarbamoyladenosine biosynthetic process"/>
    <property type="evidence" value="ECO:0007669"/>
    <property type="project" value="TreeGrafter"/>
</dbReference>
<evidence type="ECO:0000259" key="1">
    <source>
        <dbReference type="Pfam" id="PF00899"/>
    </source>
</evidence>
<gene>
    <name evidence="2" type="ORF">LFW2832_00853</name>
</gene>
<sequence>MNFYKFKFLRNPLTKNQQEKIRKTKFTIVGLGGTGGFILENLLRLGAENIIVFDHDRFELSNFNRQTLATDEFLDIPKVHAAIARAKTINKNINLKTFRKFDEDTDINTTDMLLDGTDNLESKLLMARMARDKKIPYVFCSAQSTRGMVTIFTTYKFEKAFQLAGKDIDNFSSCSSIMCPAASLAGTLAVSQAMNFLLKKPITKAPNAIFFDLYKKEIFWKAKLG</sequence>
<dbReference type="Pfam" id="PF00899">
    <property type="entry name" value="ThiF"/>
    <property type="match status" value="1"/>
</dbReference>